<dbReference type="SMART" id="SM00304">
    <property type="entry name" value="HAMP"/>
    <property type="match status" value="1"/>
</dbReference>
<feature type="transmembrane region" description="Helical" evidence="11">
    <location>
        <begin position="12"/>
        <end position="31"/>
    </location>
</feature>
<evidence type="ECO:0000256" key="8">
    <source>
        <dbReference type="ARBA" id="ARBA00022840"/>
    </source>
</evidence>
<evidence type="ECO:0000256" key="5">
    <source>
        <dbReference type="ARBA" id="ARBA00022679"/>
    </source>
</evidence>
<keyword evidence="11" id="KW-1133">Transmembrane helix</keyword>
<dbReference type="InterPro" id="IPR004358">
    <property type="entry name" value="Sig_transdc_His_kin-like_C"/>
</dbReference>
<evidence type="ECO:0000256" key="9">
    <source>
        <dbReference type="ARBA" id="ARBA00023012"/>
    </source>
</evidence>
<dbReference type="Gene3D" id="6.10.340.10">
    <property type="match status" value="1"/>
</dbReference>
<dbReference type="InterPro" id="IPR003661">
    <property type="entry name" value="HisK_dim/P_dom"/>
</dbReference>
<dbReference type="PRINTS" id="PR00344">
    <property type="entry name" value="BCTRLSENSOR"/>
</dbReference>
<dbReference type="SMART" id="SM00387">
    <property type="entry name" value="HATPase_c"/>
    <property type="match status" value="1"/>
</dbReference>
<organism evidence="14 15">
    <name type="scientific">Desulfuromonas versatilis</name>
    <dbReference type="NCBI Taxonomy" id="2802975"/>
    <lineage>
        <taxon>Bacteria</taxon>
        <taxon>Pseudomonadati</taxon>
        <taxon>Thermodesulfobacteriota</taxon>
        <taxon>Desulfuromonadia</taxon>
        <taxon>Desulfuromonadales</taxon>
        <taxon>Desulfuromonadaceae</taxon>
        <taxon>Desulfuromonas</taxon>
    </lineage>
</organism>
<dbReference type="CDD" id="cd00082">
    <property type="entry name" value="HisKA"/>
    <property type="match status" value="1"/>
</dbReference>
<keyword evidence="15" id="KW-1185">Reference proteome</keyword>
<keyword evidence="10" id="KW-0175">Coiled coil</keyword>
<accession>A0ABM8HVC7</accession>
<dbReference type="Gene3D" id="3.30.565.10">
    <property type="entry name" value="Histidine kinase-like ATPase, C-terminal domain"/>
    <property type="match status" value="1"/>
</dbReference>
<dbReference type="SUPFAM" id="SSF55874">
    <property type="entry name" value="ATPase domain of HSP90 chaperone/DNA topoisomerase II/histidine kinase"/>
    <property type="match status" value="1"/>
</dbReference>
<evidence type="ECO:0000259" key="13">
    <source>
        <dbReference type="PROSITE" id="PS50885"/>
    </source>
</evidence>
<keyword evidence="9" id="KW-0902">Two-component regulatory system</keyword>
<dbReference type="SMART" id="SM00388">
    <property type="entry name" value="HisKA"/>
    <property type="match status" value="1"/>
</dbReference>
<proteinExistence type="predicted"/>
<dbReference type="Proteomes" id="UP001319827">
    <property type="component" value="Chromosome"/>
</dbReference>
<evidence type="ECO:0000256" key="3">
    <source>
        <dbReference type="ARBA" id="ARBA00012438"/>
    </source>
</evidence>
<protein>
    <recommendedName>
        <fullName evidence="3">histidine kinase</fullName>
        <ecNumber evidence="3">2.7.13.3</ecNumber>
    </recommendedName>
</protein>
<dbReference type="SUPFAM" id="SSF47384">
    <property type="entry name" value="Homodimeric domain of signal transducing histidine kinase"/>
    <property type="match status" value="1"/>
</dbReference>
<evidence type="ECO:0000256" key="2">
    <source>
        <dbReference type="ARBA" id="ARBA00004370"/>
    </source>
</evidence>
<sequence>MPKTIGLRTEILVNIALLLGAALLFAGFLLLKLAERELVSQQILHSGNLLQVLAGALDDGSGDRGLTSRVLPERLKGLLGHLPAGSAPEGWELVGSDLGALAAVAPEAISLAKSSDLDRVRLSGEPSIRVQYPSAWFQAGPAEPGFVLITVPLLRGGEFQGALRAKFSLEPVRDRLAAARGLVLVYVALYGAVLVLFGIYLLGRNVVRPVRRLMEMTRVVAAGDLEQSLPVEGPREIAELAGSFNAMVAALKASRSETEAHIESLRQANEDLRRTRAELVRSEKLASVGHLAAGMAHEIGNPLGAVVGYLEFLKTELPPGEQREIVERSLAESGRIDRLVKDLLDYAAPGPGEATLVDPAEILAEALDMLTHQGAFKHQRIGNHLPATLVPVRAARHKLLQVFVNLLLNAKDACGDGGTIRVSAQQEGSWAKLEVADDGCGMGPEVLRNVFDPFFTTKAPGKGRGLGLSVCHRVIEEAGGRIEVNSKPGEGSVFTVFLKTEEADGHER</sequence>
<dbReference type="InterPro" id="IPR036097">
    <property type="entry name" value="HisK_dim/P_sf"/>
</dbReference>
<comment type="catalytic activity">
    <reaction evidence="1">
        <text>ATP + protein L-histidine = ADP + protein N-phospho-L-histidine.</text>
        <dbReference type="EC" id="2.7.13.3"/>
    </reaction>
</comment>
<reference evidence="14 15" key="1">
    <citation type="journal article" date="2016" name="C (Basel)">
        <title>Selective Growth of and Electricity Production by Marine Exoelectrogenic Bacteria in Self-Aggregated Hydrogel of Microbially Reduced Graphene Oxide.</title>
        <authorList>
            <person name="Yoshida N."/>
            <person name="Goto Y."/>
            <person name="Miyata Y."/>
        </authorList>
    </citation>
    <scope>NUCLEOTIDE SEQUENCE [LARGE SCALE GENOMIC DNA]</scope>
    <source>
        <strain evidence="14 15">NIT-T3</strain>
    </source>
</reference>
<evidence type="ECO:0000256" key="4">
    <source>
        <dbReference type="ARBA" id="ARBA00022553"/>
    </source>
</evidence>
<feature type="domain" description="HAMP" evidence="13">
    <location>
        <begin position="204"/>
        <end position="256"/>
    </location>
</feature>
<evidence type="ECO:0000313" key="14">
    <source>
        <dbReference type="EMBL" id="BCR04634.1"/>
    </source>
</evidence>
<evidence type="ECO:0000256" key="10">
    <source>
        <dbReference type="SAM" id="Coils"/>
    </source>
</evidence>
<feature type="coiled-coil region" evidence="10">
    <location>
        <begin position="248"/>
        <end position="285"/>
    </location>
</feature>
<evidence type="ECO:0000259" key="12">
    <source>
        <dbReference type="PROSITE" id="PS50109"/>
    </source>
</evidence>
<dbReference type="InterPro" id="IPR036890">
    <property type="entry name" value="HATPase_C_sf"/>
</dbReference>
<evidence type="ECO:0000256" key="7">
    <source>
        <dbReference type="ARBA" id="ARBA00022777"/>
    </source>
</evidence>
<keyword evidence="4" id="KW-0597">Phosphoprotein</keyword>
<dbReference type="PANTHER" id="PTHR43065:SF10">
    <property type="entry name" value="PEROXIDE STRESS-ACTIVATED HISTIDINE KINASE MAK3"/>
    <property type="match status" value="1"/>
</dbReference>
<keyword evidence="8" id="KW-0067">ATP-binding</keyword>
<evidence type="ECO:0000256" key="11">
    <source>
        <dbReference type="SAM" id="Phobius"/>
    </source>
</evidence>
<feature type="domain" description="Histidine kinase" evidence="12">
    <location>
        <begin position="294"/>
        <end position="502"/>
    </location>
</feature>
<keyword evidence="7" id="KW-0418">Kinase</keyword>
<keyword evidence="6" id="KW-0547">Nucleotide-binding</keyword>
<evidence type="ECO:0000313" key="15">
    <source>
        <dbReference type="Proteomes" id="UP001319827"/>
    </source>
</evidence>
<dbReference type="EMBL" id="AP024355">
    <property type="protein sequence ID" value="BCR04634.1"/>
    <property type="molecule type" value="Genomic_DNA"/>
</dbReference>
<dbReference type="Pfam" id="PF00512">
    <property type="entry name" value="HisKA"/>
    <property type="match status" value="1"/>
</dbReference>
<dbReference type="InterPro" id="IPR003594">
    <property type="entry name" value="HATPase_dom"/>
</dbReference>
<keyword evidence="11" id="KW-0812">Transmembrane</keyword>
<dbReference type="InterPro" id="IPR005467">
    <property type="entry name" value="His_kinase_dom"/>
</dbReference>
<evidence type="ECO:0000256" key="1">
    <source>
        <dbReference type="ARBA" id="ARBA00000085"/>
    </source>
</evidence>
<dbReference type="PANTHER" id="PTHR43065">
    <property type="entry name" value="SENSOR HISTIDINE KINASE"/>
    <property type="match status" value="1"/>
</dbReference>
<dbReference type="EC" id="2.7.13.3" evidence="3"/>
<keyword evidence="5" id="KW-0808">Transferase</keyword>
<dbReference type="RefSeq" id="WP_221252088.1">
    <property type="nucleotide sequence ID" value="NZ_AP024355.1"/>
</dbReference>
<evidence type="ECO:0000256" key="6">
    <source>
        <dbReference type="ARBA" id="ARBA00022741"/>
    </source>
</evidence>
<gene>
    <name evidence="14" type="ORF">DESUT3_17030</name>
</gene>
<dbReference type="CDD" id="cd06225">
    <property type="entry name" value="HAMP"/>
    <property type="match status" value="1"/>
</dbReference>
<dbReference type="PROSITE" id="PS50109">
    <property type="entry name" value="HIS_KIN"/>
    <property type="match status" value="1"/>
</dbReference>
<dbReference type="PROSITE" id="PS50885">
    <property type="entry name" value="HAMP"/>
    <property type="match status" value="1"/>
</dbReference>
<dbReference type="Pfam" id="PF02518">
    <property type="entry name" value="HATPase_c"/>
    <property type="match status" value="1"/>
</dbReference>
<feature type="transmembrane region" description="Helical" evidence="11">
    <location>
        <begin position="183"/>
        <end position="203"/>
    </location>
</feature>
<keyword evidence="11" id="KW-0472">Membrane</keyword>
<dbReference type="Gene3D" id="1.10.287.130">
    <property type="match status" value="1"/>
</dbReference>
<comment type="subcellular location">
    <subcellularLocation>
        <location evidence="2">Membrane</location>
    </subcellularLocation>
</comment>
<dbReference type="Pfam" id="PF00672">
    <property type="entry name" value="HAMP"/>
    <property type="match status" value="1"/>
</dbReference>
<name>A0ABM8HVC7_9BACT</name>
<reference evidence="14 15" key="2">
    <citation type="journal article" date="2021" name="Int. J. Syst. Evol. Microbiol.">
        <title>Isolation and Polyphasic Characterization of Desulfuromonas versatilis sp. Nov., an Electrogenic Bacteria Capable of Versatile Metabolism Isolated from a Graphene Oxide-Reducing Enrichment Culture.</title>
        <authorList>
            <person name="Xie L."/>
            <person name="Yoshida N."/>
            <person name="Ishii S."/>
            <person name="Meng L."/>
        </authorList>
    </citation>
    <scope>NUCLEOTIDE SEQUENCE [LARGE SCALE GENOMIC DNA]</scope>
    <source>
        <strain evidence="14 15">NIT-T3</strain>
    </source>
</reference>
<dbReference type="InterPro" id="IPR003660">
    <property type="entry name" value="HAMP_dom"/>
</dbReference>
<dbReference type="SUPFAM" id="SSF158472">
    <property type="entry name" value="HAMP domain-like"/>
    <property type="match status" value="1"/>
</dbReference>